<feature type="signal peptide" evidence="1">
    <location>
        <begin position="1"/>
        <end position="21"/>
    </location>
</feature>
<keyword evidence="3" id="KW-1185">Reference proteome</keyword>
<name>A0A1D2NLB8_ORCCI</name>
<proteinExistence type="predicted"/>
<dbReference type="OrthoDB" id="409374at2759"/>
<feature type="chain" id="PRO_5008905714" evidence="1">
    <location>
        <begin position="22"/>
        <end position="379"/>
    </location>
</feature>
<dbReference type="OMA" id="ECAIDEN"/>
<dbReference type="EMBL" id="LJIJ01000011">
    <property type="protein sequence ID" value="ODN06041.1"/>
    <property type="molecule type" value="Genomic_DNA"/>
</dbReference>
<reference evidence="2 3" key="1">
    <citation type="journal article" date="2016" name="Genome Biol. Evol.">
        <title>Gene Family Evolution Reflects Adaptation to Soil Environmental Stressors in the Genome of the Collembolan Orchesella cincta.</title>
        <authorList>
            <person name="Faddeeva-Vakhrusheva A."/>
            <person name="Derks M.F."/>
            <person name="Anvar S.Y."/>
            <person name="Agamennone V."/>
            <person name="Suring W."/>
            <person name="Smit S."/>
            <person name="van Straalen N.M."/>
            <person name="Roelofs D."/>
        </authorList>
    </citation>
    <scope>NUCLEOTIDE SEQUENCE [LARGE SCALE GENOMIC DNA]</scope>
    <source>
        <tissue evidence="2">Mixed pool</tissue>
    </source>
</reference>
<dbReference type="AlphaFoldDB" id="A0A1D2NLB8"/>
<dbReference type="PANTHER" id="PTHR39069:SF8">
    <property type="entry name" value="FI17111P1"/>
    <property type="match status" value="1"/>
</dbReference>
<organism evidence="2 3">
    <name type="scientific">Orchesella cincta</name>
    <name type="common">Springtail</name>
    <name type="synonym">Podura cincta</name>
    <dbReference type="NCBI Taxonomy" id="48709"/>
    <lineage>
        <taxon>Eukaryota</taxon>
        <taxon>Metazoa</taxon>
        <taxon>Ecdysozoa</taxon>
        <taxon>Arthropoda</taxon>
        <taxon>Hexapoda</taxon>
        <taxon>Collembola</taxon>
        <taxon>Entomobryomorpha</taxon>
        <taxon>Entomobryoidea</taxon>
        <taxon>Orchesellidae</taxon>
        <taxon>Orchesellinae</taxon>
        <taxon>Orchesella</taxon>
    </lineage>
</organism>
<evidence type="ECO:0000256" key="1">
    <source>
        <dbReference type="SAM" id="SignalP"/>
    </source>
</evidence>
<protein>
    <submittedName>
        <fullName evidence="2">Tenascin-X</fullName>
    </submittedName>
</protein>
<accession>A0A1D2NLB8</accession>
<dbReference type="PANTHER" id="PTHR39069">
    <property type="entry name" value="ECDYSONE-INDUCIBLE GENE E1, ISOFORM A"/>
    <property type="match status" value="1"/>
</dbReference>
<evidence type="ECO:0000313" key="2">
    <source>
        <dbReference type="EMBL" id="ODN06041.1"/>
    </source>
</evidence>
<dbReference type="Proteomes" id="UP000094527">
    <property type="component" value="Unassembled WGS sequence"/>
</dbReference>
<evidence type="ECO:0000313" key="3">
    <source>
        <dbReference type="Proteomes" id="UP000094527"/>
    </source>
</evidence>
<gene>
    <name evidence="2" type="ORF">Ocin01_00590</name>
</gene>
<keyword evidence="1" id="KW-0732">Signal</keyword>
<sequence>MNKFKLLCCVLWVLTLNLASAYMDPYLQKGYKESCSNDSDPCNSVKFLSCLEGQCLCSSPGELVYDYGRDQCVALASYSCLRVMPDSNSVQDPKYQIGCTDYAKCAFPGDSCQCDFTYYEAENHTCIRQHDYGAECAIDENCDQFRFFSCINGKCSCDPNKNHRYDQKNDKCMVPVGEKCRVIEFQSINEKQFKTDECAQHASCEGGTCRCNAGYRISSDRTCEPLFSLVSGPCTTDREARNTVDPHFIQNCTENAYCQESQAFSYCKCKEGYVETNDGLCVKAYGQSCEMDEECDNLAPLACIENSCGCADHLQVFDDKLRRCVGLAGSRCWKDSNTTAAVCTTNAYCVKANAHLNYGKCICARGFVTTSQKTCSKSN</sequence>
<comment type="caution">
    <text evidence="2">The sequence shown here is derived from an EMBL/GenBank/DDBJ whole genome shotgun (WGS) entry which is preliminary data.</text>
</comment>